<dbReference type="InParanoid" id="A0A1B7N6Z9"/>
<protein>
    <submittedName>
        <fullName evidence="2">Uncharacterized protein</fullName>
    </submittedName>
</protein>
<sequence length="485" mass="51584">MFNIVNSAFSAVATVFQMIVSYMIIALCFIGLMLIDLIDEVSLQVSPASEKVVCSCVTDCPHTEAREELLVAPADIDEVELGRRYVESTDDSDVSRSFEFDVSTFSTFESLLSSSPSFIELGSAPWAELDTLECVTSSPHSPTTTMDAADISRSFELDASVVGTFEFLLSSSPSFIELGSAPCDELDTPRCVTSWMDGADISRSFELNASVVGTFEFLLSSSPSFIELGSAPCDELDTPRCVAFPMDDANISRSFELNASMVGTFESLLSSSPSFIELGSVPCDELDTPQCVASSVDDADISQSFELDASSLGAFESLLPSSPSFLELGSAPSVELDTPECVSSSPYLPTTTTMDDNTSVSLSMFDVDRFPTLISSSTSFVALGEASCSYYLDTSHHVTSSAPSPNSSVSLSVFDLERFPSLICPSSSFRALASASRRSSTASSFSLSTSINDADVTISLSSSFSKYPSLLSSSPSFIALGSVLS</sequence>
<gene>
    <name evidence="2" type="ORF">K503DRAFT_798678</name>
</gene>
<evidence type="ECO:0000313" key="3">
    <source>
        <dbReference type="Proteomes" id="UP000092154"/>
    </source>
</evidence>
<organism evidence="2 3">
    <name type="scientific">Rhizopogon vinicolor AM-OR11-026</name>
    <dbReference type="NCBI Taxonomy" id="1314800"/>
    <lineage>
        <taxon>Eukaryota</taxon>
        <taxon>Fungi</taxon>
        <taxon>Dikarya</taxon>
        <taxon>Basidiomycota</taxon>
        <taxon>Agaricomycotina</taxon>
        <taxon>Agaricomycetes</taxon>
        <taxon>Agaricomycetidae</taxon>
        <taxon>Boletales</taxon>
        <taxon>Suillineae</taxon>
        <taxon>Rhizopogonaceae</taxon>
        <taxon>Rhizopogon</taxon>
    </lineage>
</organism>
<feature type="transmembrane region" description="Helical" evidence="1">
    <location>
        <begin position="12"/>
        <end position="35"/>
    </location>
</feature>
<proteinExistence type="predicted"/>
<reference evidence="2 3" key="1">
    <citation type="submission" date="2016-06" db="EMBL/GenBank/DDBJ databases">
        <title>Comparative genomics of the ectomycorrhizal sister species Rhizopogon vinicolor and Rhizopogon vesiculosus (Basidiomycota: Boletales) reveals a divergence of the mating type B locus.</title>
        <authorList>
            <consortium name="DOE Joint Genome Institute"/>
            <person name="Mujic A.B."/>
            <person name="Kuo A."/>
            <person name="Tritt A."/>
            <person name="Lipzen A."/>
            <person name="Chen C."/>
            <person name="Johnson J."/>
            <person name="Sharma A."/>
            <person name="Barry K."/>
            <person name="Grigoriev I.V."/>
            <person name="Spatafora J.W."/>
        </authorList>
    </citation>
    <scope>NUCLEOTIDE SEQUENCE [LARGE SCALE GENOMIC DNA]</scope>
    <source>
        <strain evidence="2 3">AM-OR11-026</strain>
    </source>
</reference>
<dbReference type="OrthoDB" id="10446307at2759"/>
<evidence type="ECO:0000313" key="2">
    <source>
        <dbReference type="EMBL" id="OAX40603.1"/>
    </source>
</evidence>
<dbReference type="AlphaFoldDB" id="A0A1B7N6Z9"/>
<keyword evidence="3" id="KW-1185">Reference proteome</keyword>
<dbReference type="Proteomes" id="UP000092154">
    <property type="component" value="Unassembled WGS sequence"/>
</dbReference>
<dbReference type="EMBL" id="KV448206">
    <property type="protein sequence ID" value="OAX40603.1"/>
    <property type="molecule type" value="Genomic_DNA"/>
</dbReference>
<evidence type="ECO:0000256" key="1">
    <source>
        <dbReference type="SAM" id="Phobius"/>
    </source>
</evidence>
<keyword evidence="1" id="KW-0812">Transmembrane</keyword>
<keyword evidence="1" id="KW-1133">Transmembrane helix</keyword>
<keyword evidence="1" id="KW-0472">Membrane</keyword>
<name>A0A1B7N6Z9_9AGAM</name>
<accession>A0A1B7N6Z9</accession>